<feature type="compositionally biased region" description="Low complexity" evidence="1">
    <location>
        <begin position="39"/>
        <end position="52"/>
    </location>
</feature>
<evidence type="ECO:0000313" key="3">
    <source>
        <dbReference type="Proteomes" id="UP000193642"/>
    </source>
</evidence>
<dbReference type="EMBL" id="MCGO01000032">
    <property type="protein sequence ID" value="ORY41266.1"/>
    <property type="molecule type" value="Genomic_DNA"/>
</dbReference>
<dbReference type="Proteomes" id="UP000193642">
    <property type="component" value="Unassembled WGS sequence"/>
</dbReference>
<sequence>MSAKEVVQVSAIVQKLEKERHLKRVLASNAATGTGAVASSESLSSAKSQSTSLDHVAANPSTSTTTSITETESALAAAIRRAAEERKKKAALDLSPPPLPEKMPSTPPTPITPITPATPMAVTSAPGGETHLFKKVAGKWVETGPATALFETTGNGAGVTLSDSDSVTPQPNPLAQRQSMHSKTPQQRPSLTSHAHHLKPTLNSPQLQRERQLNQHLPNLHYPLKNRTKMHYRSWMKC</sequence>
<feature type="compositionally biased region" description="Pro residues" evidence="1">
    <location>
        <begin position="95"/>
        <end position="107"/>
    </location>
</feature>
<dbReference type="AlphaFoldDB" id="A0A1Y2C2S9"/>
<feature type="region of interest" description="Disordered" evidence="1">
    <location>
        <begin position="86"/>
        <end position="107"/>
    </location>
</feature>
<name>A0A1Y2C2S9_9FUNG</name>
<feature type="region of interest" description="Disordered" evidence="1">
    <location>
        <begin position="28"/>
        <end position="70"/>
    </location>
</feature>
<keyword evidence="3" id="KW-1185">Reference proteome</keyword>
<protein>
    <submittedName>
        <fullName evidence="2">Uncharacterized protein</fullName>
    </submittedName>
</protein>
<evidence type="ECO:0000313" key="2">
    <source>
        <dbReference type="EMBL" id="ORY41266.1"/>
    </source>
</evidence>
<evidence type="ECO:0000256" key="1">
    <source>
        <dbReference type="SAM" id="MobiDB-lite"/>
    </source>
</evidence>
<proteinExistence type="predicted"/>
<feature type="compositionally biased region" description="Low complexity" evidence="1">
    <location>
        <begin position="61"/>
        <end position="70"/>
    </location>
</feature>
<dbReference type="OrthoDB" id="10589116at2759"/>
<organism evidence="2 3">
    <name type="scientific">Rhizoclosmatium globosum</name>
    <dbReference type="NCBI Taxonomy" id="329046"/>
    <lineage>
        <taxon>Eukaryota</taxon>
        <taxon>Fungi</taxon>
        <taxon>Fungi incertae sedis</taxon>
        <taxon>Chytridiomycota</taxon>
        <taxon>Chytridiomycota incertae sedis</taxon>
        <taxon>Chytridiomycetes</taxon>
        <taxon>Chytridiales</taxon>
        <taxon>Chytriomycetaceae</taxon>
        <taxon>Rhizoclosmatium</taxon>
    </lineage>
</organism>
<accession>A0A1Y2C2S9</accession>
<comment type="caution">
    <text evidence="2">The sequence shown here is derived from an EMBL/GenBank/DDBJ whole genome shotgun (WGS) entry which is preliminary data.</text>
</comment>
<feature type="compositionally biased region" description="Polar residues" evidence="1">
    <location>
        <begin position="161"/>
        <end position="193"/>
    </location>
</feature>
<reference evidence="2 3" key="1">
    <citation type="submission" date="2016-07" db="EMBL/GenBank/DDBJ databases">
        <title>Pervasive Adenine N6-methylation of Active Genes in Fungi.</title>
        <authorList>
            <consortium name="DOE Joint Genome Institute"/>
            <person name="Mondo S.J."/>
            <person name="Dannebaum R.O."/>
            <person name="Kuo R.C."/>
            <person name="Labutti K."/>
            <person name="Haridas S."/>
            <person name="Kuo A."/>
            <person name="Salamov A."/>
            <person name="Ahrendt S.R."/>
            <person name="Lipzen A."/>
            <person name="Sullivan W."/>
            <person name="Andreopoulos W.B."/>
            <person name="Clum A."/>
            <person name="Lindquist E."/>
            <person name="Daum C."/>
            <person name="Ramamoorthy G.K."/>
            <person name="Gryganskyi A."/>
            <person name="Culley D."/>
            <person name="Magnuson J.K."/>
            <person name="James T.Y."/>
            <person name="O'Malley M.A."/>
            <person name="Stajich J.E."/>
            <person name="Spatafora J.W."/>
            <person name="Visel A."/>
            <person name="Grigoriev I.V."/>
        </authorList>
    </citation>
    <scope>NUCLEOTIDE SEQUENCE [LARGE SCALE GENOMIC DNA]</scope>
    <source>
        <strain evidence="2 3">JEL800</strain>
    </source>
</reference>
<feature type="region of interest" description="Disordered" evidence="1">
    <location>
        <begin position="152"/>
        <end position="198"/>
    </location>
</feature>
<gene>
    <name evidence="2" type="ORF">BCR33DRAFT_343238</name>
</gene>